<comment type="caution">
    <text evidence="1">The sequence shown here is derived from an EMBL/GenBank/DDBJ whole genome shotgun (WGS) entry which is preliminary data.</text>
</comment>
<dbReference type="AlphaFoldDB" id="A0A177SV85"/>
<protein>
    <submittedName>
        <fullName evidence="1">Uncharacterized protein</fullName>
    </submittedName>
</protein>
<evidence type="ECO:0000313" key="2">
    <source>
        <dbReference type="Proteomes" id="UP000077752"/>
    </source>
</evidence>
<reference evidence="1 2" key="1">
    <citation type="submission" date="2016-03" db="EMBL/GenBank/DDBJ databases">
        <title>Draft Genome Assembly of Pseudomonas putida strain CBF10-2.</title>
        <authorList>
            <person name="Iyer R.S."/>
            <person name="Damania A."/>
        </authorList>
    </citation>
    <scope>NUCLEOTIDE SEQUENCE [LARGE SCALE GENOMIC DNA]</scope>
    <source>
        <strain evidence="1 2">CBF10-2</strain>
    </source>
</reference>
<name>A0A177SV85_PSEPU</name>
<dbReference type="EMBL" id="LUCV01000004">
    <property type="protein sequence ID" value="OAI94854.1"/>
    <property type="molecule type" value="Genomic_DNA"/>
</dbReference>
<gene>
    <name evidence="1" type="ORF">AYO28_07455</name>
</gene>
<sequence>MLWQSNELETHVSQDFLNDLPCYSLNRFACVMEGLADKGQILRVESYGISRRQRRIVQHIEVLEEFSGLAIPALFEECHPAAQAQQC</sequence>
<dbReference type="Proteomes" id="UP000077752">
    <property type="component" value="Unassembled WGS sequence"/>
</dbReference>
<organism evidence="1 2">
    <name type="scientific">Pseudomonas putida</name>
    <name type="common">Arthrobacter siderocapsulatus</name>
    <dbReference type="NCBI Taxonomy" id="303"/>
    <lineage>
        <taxon>Bacteria</taxon>
        <taxon>Pseudomonadati</taxon>
        <taxon>Pseudomonadota</taxon>
        <taxon>Gammaproteobacteria</taxon>
        <taxon>Pseudomonadales</taxon>
        <taxon>Pseudomonadaceae</taxon>
        <taxon>Pseudomonas</taxon>
    </lineage>
</organism>
<accession>A0A177SV85</accession>
<proteinExistence type="predicted"/>
<evidence type="ECO:0000313" key="1">
    <source>
        <dbReference type="EMBL" id="OAI94854.1"/>
    </source>
</evidence>